<dbReference type="InterPro" id="IPR001173">
    <property type="entry name" value="Glyco_trans_2-like"/>
</dbReference>
<dbReference type="InterPro" id="IPR050834">
    <property type="entry name" value="Glycosyltransf_2"/>
</dbReference>
<dbReference type="OrthoDB" id="6383742at2"/>
<keyword evidence="3" id="KW-0808">Transferase</keyword>
<dbReference type="PANTHER" id="PTHR43685:SF2">
    <property type="entry name" value="GLYCOSYLTRANSFERASE 2-LIKE DOMAIN-CONTAINING PROTEIN"/>
    <property type="match status" value="1"/>
</dbReference>
<dbReference type="SUPFAM" id="SSF53448">
    <property type="entry name" value="Nucleotide-diphospho-sugar transferases"/>
    <property type="match status" value="1"/>
</dbReference>
<feature type="region of interest" description="Disordered" evidence="1">
    <location>
        <begin position="1"/>
        <end position="23"/>
    </location>
</feature>
<name>A0A4R5QBL4_9PROT</name>
<dbReference type="Pfam" id="PF00535">
    <property type="entry name" value="Glycos_transf_2"/>
    <property type="match status" value="1"/>
</dbReference>
<dbReference type="GO" id="GO:0044010">
    <property type="term" value="P:single-species biofilm formation"/>
    <property type="evidence" value="ECO:0007669"/>
    <property type="project" value="TreeGrafter"/>
</dbReference>
<protein>
    <submittedName>
        <fullName evidence="3">Glycosyltransferase family 2 protein</fullName>
    </submittedName>
</protein>
<reference evidence="3 4" key="1">
    <citation type="journal article" date="2016" name="J. Microbiol.">
        <title>Dankookia rubra gen. nov., sp. nov., an alphaproteobacterium isolated from sediment of a shallow stream.</title>
        <authorList>
            <person name="Kim W.H."/>
            <person name="Kim D.H."/>
            <person name="Kang K."/>
            <person name="Ahn T.Y."/>
        </authorList>
    </citation>
    <scope>NUCLEOTIDE SEQUENCE [LARGE SCALE GENOMIC DNA]</scope>
    <source>
        <strain evidence="3 4">JCM30602</strain>
    </source>
</reference>
<keyword evidence="4" id="KW-1185">Reference proteome</keyword>
<dbReference type="EMBL" id="SMSJ01000054">
    <property type="protein sequence ID" value="TDH59781.1"/>
    <property type="molecule type" value="Genomic_DNA"/>
</dbReference>
<dbReference type="AlphaFoldDB" id="A0A4R5QBL4"/>
<evidence type="ECO:0000313" key="3">
    <source>
        <dbReference type="EMBL" id="TDH59781.1"/>
    </source>
</evidence>
<feature type="domain" description="Glycosyltransferase 2-like" evidence="2">
    <location>
        <begin position="76"/>
        <end position="182"/>
    </location>
</feature>
<evidence type="ECO:0000259" key="2">
    <source>
        <dbReference type="Pfam" id="PF00535"/>
    </source>
</evidence>
<dbReference type="Proteomes" id="UP000295096">
    <property type="component" value="Unassembled WGS sequence"/>
</dbReference>
<dbReference type="CDD" id="cd00761">
    <property type="entry name" value="Glyco_tranf_GTA_type"/>
    <property type="match status" value="1"/>
</dbReference>
<dbReference type="Gene3D" id="3.90.550.10">
    <property type="entry name" value="Spore Coat Polysaccharide Biosynthesis Protein SpsA, Chain A"/>
    <property type="match status" value="1"/>
</dbReference>
<proteinExistence type="predicted"/>
<gene>
    <name evidence="3" type="ORF">E2C06_25660</name>
</gene>
<evidence type="ECO:0000256" key="1">
    <source>
        <dbReference type="SAM" id="MobiDB-lite"/>
    </source>
</evidence>
<dbReference type="InterPro" id="IPR029044">
    <property type="entry name" value="Nucleotide-diphossugar_trans"/>
</dbReference>
<dbReference type="GO" id="GO:0016740">
    <property type="term" value="F:transferase activity"/>
    <property type="evidence" value="ECO:0007669"/>
    <property type="project" value="UniProtKB-KW"/>
</dbReference>
<accession>A0A4R5QBL4</accession>
<organism evidence="3 4">
    <name type="scientific">Dankookia rubra</name>
    <dbReference type="NCBI Taxonomy" id="1442381"/>
    <lineage>
        <taxon>Bacteria</taxon>
        <taxon>Pseudomonadati</taxon>
        <taxon>Pseudomonadota</taxon>
        <taxon>Alphaproteobacteria</taxon>
        <taxon>Acetobacterales</taxon>
        <taxon>Roseomonadaceae</taxon>
        <taxon>Dankookia</taxon>
    </lineage>
</organism>
<evidence type="ECO:0000313" key="4">
    <source>
        <dbReference type="Proteomes" id="UP000295096"/>
    </source>
</evidence>
<dbReference type="PANTHER" id="PTHR43685">
    <property type="entry name" value="GLYCOSYLTRANSFERASE"/>
    <property type="match status" value="1"/>
</dbReference>
<sequence>MCSAHAMQSAPAPTQPAGDSPYSASLCPGCCRSRILRRRRRDAAARTLLPRHPGPGAMNAGRCGESGVMSDRASVSVVIPMRDVAAFLRAALASIGPDPEVEILLVDDGSRDGTAALAAALARRDSRIRLLRGEGRGPSAARNLGVAAARAPLIAFLDADDCWRPGKLARQLALHRQHPRLGFSFTDYRHVTPAGEDRGSCFGYWPHFAARHAPTPRNPAFELGEDALAQIFAENVVGTSTVVARTDLLREVGGFRTEWGSAEDWDLWLRLAARAPVGCMPAVLVDYLMHRPGAVSRQAGKRARAIRAIAVEHRQAAARLNPALARAGEAGLLVAAAEAAGRRRSALLLRLRALAIAPSRRVMREAIRGVLTARPLSAA</sequence>
<comment type="caution">
    <text evidence="3">The sequence shown here is derived from an EMBL/GenBank/DDBJ whole genome shotgun (WGS) entry which is preliminary data.</text>
</comment>